<dbReference type="GO" id="GO:0000166">
    <property type="term" value="F:nucleotide binding"/>
    <property type="evidence" value="ECO:0007669"/>
    <property type="project" value="UniProtKB-KW"/>
</dbReference>
<evidence type="ECO:0000256" key="4">
    <source>
        <dbReference type="ARBA" id="ARBA00006451"/>
    </source>
</evidence>
<dbReference type="GO" id="GO:0005737">
    <property type="term" value="C:cytoplasm"/>
    <property type="evidence" value="ECO:0007669"/>
    <property type="project" value="UniProtKB-SubCell"/>
</dbReference>
<comment type="similarity">
    <text evidence="4">Belongs to the GDPGP1 family.</text>
</comment>
<dbReference type="EC" id="2.7.7.78" evidence="5"/>
<evidence type="ECO:0000256" key="5">
    <source>
        <dbReference type="ARBA" id="ARBA00012507"/>
    </source>
</evidence>
<feature type="non-terminal residue" evidence="16">
    <location>
        <position position="453"/>
    </location>
</feature>
<comment type="catalytic activity">
    <reaction evidence="1">
        <text>GDP-alpha-D-glucose + phosphate = alpha-D-glucose 1-phosphate + GDP + H(+)</text>
        <dbReference type="Rhea" id="RHEA:30387"/>
        <dbReference type="ChEBI" id="CHEBI:15378"/>
        <dbReference type="ChEBI" id="CHEBI:43474"/>
        <dbReference type="ChEBI" id="CHEBI:58189"/>
        <dbReference type="ChEBI" id="CHEBI:58601"/>
        <dbReference type="ChEBI" id="CHEBI:62230"/>
        <dbReference type="EC" id="2.7.7.78"/>
    </reaction>
</comment>
<keyword evidence="12" id="KW-0378">Hydrolase</keyword>
<evidence type="ECO:0000256" key="6">
    <source>
        <dbReference type="ARBA" id="ARBA00018857"/>
    </source>
</evidence>
<comment type="function">
    <text evidence="2">Specific and highly efficient GDP-D-glucose phosphorylase regulating the levels of GDP-D-glucose in cells.</text>
</comment>
<evidence type="ECO:0000256" key="12">
    <source>
        <dbReference type="ARBA" id="ARBA00022801"/>
    </source>
</evidence>
<dbReference type="GO" id="GO:0080048">
    <property type="term" value="F:GDP-D-glucose phosphorylase activity"/>
    <property type="evidence" value="ECO:0007669"/>
    <property type="project" value="UniProtKB-EC"/>
</dbReference>
<evidence type="ECO:0000259" key="15">
    <source>
        <dbReference type="Pfam" id="PF26217"/>
    </source>
</evidence>
<keyword evidence="17" id="KW-1185">Reference proteome</keyword>
<keyword evidence="11" id="KW-0547">Nucleotide-binding</keyword>
<dbReference type="InterPro" id="IPR026506">
    <property type="entry name" value="GDPGP"/>
</dbReference>
<dbReference type="PANTHER" id="PTHR20884">
    <property type="entry name" value="GDP-D-GLUCOSE PHOSPHORYLASE 1"/>
    <property type="match status" value="1"/>
</dbReference>
<name>A0AA36D9M7_9BILA</name>
<reference evidence="16" key="1">
    <citation type="submission" date="2023-06" db="EMBL/GenBank/DDBJ databases">
        <authorList>
            <person name="Delattre M."/>
        </authorList>
    </citation>
    <scope>NUCLEOTIDE SEQUENCE</scope>
    <source>
        <strain evidence="16">AF72</strain>
    </source>
</reference>
<sequence length="453" mass="51934">MLGAGPRTQRSHSSIQLPPEYCSGQTQVPLFTYKTADFIYDLRESTSNEEEASDTSKPKRLKDLLHQRWEAAKERGAMNYNLNCLYKFLDGNFECSIQLNSERGELRRKPMRFRHIREPFNQLRFNFTKLNEAEVMLYLKCEDLPITNDPLDRHLVAVNASPLERDHSLIIPSVNKCLPQVLTTTGIRIATDVMLLVDDDTFHVLFNSLLGHASVNHLHLHTLYWPYDSDLVNRRFEPLNDSHDAFVIRPPDWFCCAFAFQLLNKDGYEKFIRNLTKCVEFLTEREQAHNLFFTRAQPIRTTGAVRSEDRRNELGRYITAYVFPRVNMHGAKPPTNFNPAACELAGCLTAYTYRFFESVTEQAAVRIIEEEASLPDDRFSLLASDLGCLLAGRPIISRPIALSTLEGLTSPEIDELHDSFQTFEPHSPARTPRSSRPRTASADALFMSKLRLE</sequence>
<evidence type="ECO:0000313" key="17">
    <source>
        <dbReference type="Proteomes" id="UP001177023"/>
    </source>
</evidence>
<evidence type="ECO:0000256" key="7">
    <source>
        <dbReference type="ARBA" id="ARBA00022490"/>
    </source>
</evidence>
<proteinExistence type="inferred from homology"/>
<dbReference type="Proteomes" id="UP001177023">
    <property type="component" value="Unassembled WGS sequence"/>
</dbReference>
<dbReference type="GO" id="GO:0016787">
    <property type="term" value="F:hydrolase activity"/>
    <property type="evidence" value="ECO:0007669"/>
    <property type="project" value="UniProtKB-KW"/>
</dbReference>
<feature type="domain" description="GDPGP1-like N-terminal" evidence="15">
    <location>
        <begin position="61"/>
        <end position="222"/>
    </location>
</feature>
<evidence type="ECO:0000256" key="3">
    <source>
        <dbReference type="ARBA" id="ARBA00004496"/>
    </source>
</evidence>
<feature type="domain" description="GDPGP1-like C-terminal" evidence="14">
    <location>
        <begin position="259"/>
        <end position="382"/>
    </location>
</feature>
<dbReference type="Pfam" id="PF26217">
    <property type="entry name" value="GDPGP1_N"/>
    <property type="match status" value="1"/>
</dbReference>
<dbReference type="Pfam" id="PF26216">
    <property type="entry name" value="GDPGP1_C"/>
    <property type="match status" value="1"/>
</dbReference>
<gene>
    <name evidence="16" type="ORF">MSPICULIGERA_LOCUS20771</name>
</gene>
<keyword evidence="9" id="KW-0808">Transferase</keyword>
<dbReference type="InterPro" id="IPR058865">
    <property type="entry name" value="GDPGP1_C"/>
</dbReference>
<protein>
    <recommendedName>
        <fullName evidence="6">GDP-D-glucose phosphorylase 1</fullName>
        <ecNumber evidence="5">2.7.7.78</ecNumber>
    </recommendedName>
</protein>
<evidence type="ECO:0000256" key="2">
    <source>
        <dbReference type="ARBA" id="ARBA00003049"/>
    </source>
</evidence>
<evidence type="ECO:0000313" key="16">
    <source>
        <dbReference type="EMBL" id="CAJ0582641.1"/>
    </source>
</evidence>
<evidence type="ECO:0000256" key="10">
    <source>
        <dbReference type="ARBA" id="ARBA00022695"/>
    </source>
</evidence>
<dbReference type="PANTHER" id="PTHR20884:SF8">
    <property type="entry name" value="GDP-D-GLUCOSE PHOSPHORYLASE 1"/>
    <property type="match status" value="1"/>
</dbReference>
<dbReference type="AlphaFoldDB" id="A0AA36D9M7"/>
<keyword evidence="10" id="KW-0548">Nucleotidyltransferase</keyword>
<dbReference type="GO" id="GO:0006006">
    <property type="term" value="P:glucose metabolic process"/>
    <property type="evidence" value="ECO:0007669"/>
    <property type="project" value="TreeGrafter"/>
</dbReference>
<evidence type="ECO:0000256" key="13">
    <source>
        <dbReference type="SAM" id="MobiDB-lite"/>
    </source>
</evidence>
<dbReference type="GO" id="GO:0005085">
    <property type="term" value="F:guanyl-nucleotide exchange factor activity"/>
    <property type="evidence" value="ECO:0007669"/>
    <property type="project" value="UniProtKB-KW"/>
</dbReference>
<dbReference type="InterPro" id="IPR058866">
    <property type="entry name" value="GDPGP1_N"/>
</dbReference>
<keyword evidence="8" id="KW-0344">Guanine-nucleotide releasing factor</keyword>
<evidence type="ECO:0000256" key="11">
    <source>
        <dbReference type="ARBA" id="ARBA00022741"/>
    </source>
</evidence>
<evidence type="ECO:0000256" key="9">
    <source>
        <dbReference type="ARBA" id="ARBA00022679"/>
    </source>
</evidence>
<feature type="region of interest" description="Disordered" evidence="13">
    <location>
        <begin position="1"/>
        <end position="20"/>
    </location>
</feature>
<keyword evidence="7" id="KW-0963">Cytoplasm</keyword>
<comment type="caution">
    <text evidence="16">The sequence shown here is derived from an EMBL/GenBank/DDBJ whole genome shotgun (WGS) entry which is preliminary data.</text>
</comment>
<organism evidence="16 17">
    <name type="scientific">Mesorhabditis spiculigera</name>
    <dbReference type="NCBI Taxonomy" id="96644"/>
    <lineage>
        <taxon>Eukaryota</taxon>
        <taxon>Metazoa</taxon>
        <taxon>Ecdysozoa</taxon>
        <taxon>Nematoda</taxon>
        <taxon>Chromadorea</taxon>
        <taxon>Rhabditida</taxon>
        <taxon>Rhabditina</taxon>
        <taxon>Rhabditomorpha</taxon>
        <taxon>Rhabditoidea</taxon>
        <taxon>Rhabditidae</taxon>
        <taxon>Mesorhabditinae</taxon>
        <taxon>Mesorhabditis</taxon>
    </lineage>
</organism>
<evidence type="ECO:0000256" key="1">
    <source>
        <dbReference type="ARBA" id="ARBA00000063"/>
    </source>
</evidence>
<evidence type="ECO:0000259" key="14">
    <source>
        <dbReference type="Pfam" id="PF26216"/>
    </source>
</evidence>
<dbReference type="EMBL" id="CATQJA010002664">
    <property type="protein sequence ID" value="CAJ0582641.1"/>
    <property type="molecule type" value="Genomic_DNA"/>
</dbReference>
<accession>A0AA36D9M7</accession>
<evidence type="ECO:0000256" key="8">
    <source>
        <dbReference type="ARBA" id="ARBA00022658"/>
    </source>
</evidence>
<comment type="subcellular location">
    <subcellularLocation>
        <location evidence="3">Cytoplasm</location>
    </subcellularLocation>
</comment>